<protein>
    <submittedName>
        <fullName evidence="10">Phage shock protein PspC (Stress-responsive transcriptional regulator)</fullName>
    </submittedName>
</protein>
<feature type="transmembrane region" description="Helical" evidence="7">
    <location>
        <begin position="117"/>
        <end position="138"/>
    </location>
</feature>
<feature type="transmembrane region" description="Helical" evidence="7">
    <location>
        <begin position="12"/>
        <end position="27"/>
    </location>
</feature>
<evidence type="ECO:0000256" key="4">
    <source>
        <dbReference type="ARBA" id="ARBA00022989"/>
    </source>
</evidence>
<evidence type="ECO:0000256" key="1">
    <source>
        <dbReference type="ARBA" id="ARBA00004162"/>
    </source>
</evidence>
<keyword evidence="5 7" id="KW-0472">Membrane</keyword>
<dbReference type="GO" id="GO:0005886">
    <property type="term" value="C:plasma membrane"/>
    <property type="evidence" value="ECO:0007669"/>
    <property type="project" value="UniProtKB-SubCell"/>
</dbReference>
<evidence type="ECO:0000256" key="3">
    <source>
        <dbReference type="ARBA" id="ARBA00022692"/>
    </source>
</evidence>
<feature type="transmembrane region" description="Helical" evidence="7">
    <location>
        <begin position="33"/>
        <end position="63"/>
    </location>
</feature>
<feature type="domain" description="Phage shock protein PspC N-terminal" evidence="8">
    <location>
        <begin position="3"/>
        <end position="65"/>
    </location>
</feature>
<evidence type="ECO:0000259" key="9">
    <source>
        <dbReference type="Pfam" id="PF18917"/>
    </source>
</evidence>
<evidence type="ECO:0000256" key="6">
    <source>
        <dbReference type="SAM" id="MobiDB-lite"/>
    </source>
</evidence>
<feature type="transmembrane region" description="Helical" evidence="7">
    <location>
        <begin position="144"/>
        <end position="161"/>
    </location>
</feature>
<dbReference type="OrthoDB" id="5772680at2"/>
<keyword evidence="11" id="KW-1185">Reference proteome</keyword>
<dbReference type="Proteomes" id="UP000199577">
    <property type="component" value="Unassembled WGS sequence"/>
</dbReference>
<gene>
    <name evidence="10" type="ORF">SAMN05421747_102259</name>
</gene>
<dbReference type="EMBL" id="FOLL01000002">
    <property type="protein sequence ID" value="SFB94589.1"/>
    <property type="molecule type" value="Genomic_DNA"/>
</dbReference>
<keyword evidence="4 7" id="KW-1133">Transmembrane helix</keyword>
<dbReference type="PANTHER" id="PTHR33885:SF3">
    <property type="entry name" value="PHAGE SHOCK PROTEIN C"/>
    <property type="match status" value="1"/>
</dbReference>
<dbReference type="Pfam" id="PF18917">
    <property type="entry name" value="LiaI-LiaF-like_TM1"/>
    <property type="match status" value="1"/>
</dbReference>
<feature type="region of interest" description="Disordered" evidence="6">
    <location>
        <begin position="167"/>
        <end position="190"/>
    </location>
</feature>
<dbReference type="InterPro" id="IPR043726">
    <property type="entry name" value="LiaI-LiaF-like_TM1"/>
</dbReference>
<dbReference type="RefSeq" id="WP_090971484.1">
    <property type="nucleotide sequence ID" value="NZ_FOLL01000002.1"/>
</dbReference>
<proteinExistence type="predicted"/>
<dbReference type="AlphaFoldDB" id="A0A1I1F559"/>
<dbReference type="InterPro" id="IPR052027">
    <property type="entry name" value="PspC"/>
</dbReference>
<evidence type="ECO:0000259" key="8">
    <source>
        <dbReference type="Pfam" id="PF04024"/>
    </source>
</evidence>
<evidence type="ECO:0000256" key="7">
    <source>
        <dbReference type="SAM" id="Phobius"/>
    </source>
</evidence>
<evidence type="ECO:0000256" key="2">
    <source>
        <dbReference type="ARBA" id="ARBA00022475"/>
    </source>
</evidence>
<accession>A0A1I1F559</accession>
<dbReference type="InterPro" id="IPR007168">
    <property type="entry name" value="Phageshock_PspC_N"/>
</dbReference>
<keyword evidence="3 7" id="KW-0812">Transmembrane</keyword>
<name>A0A1I1F559_9SPHI</name>
<dbReference type="STRING" id="623281.SAMN05421747_102259"/>
<comment type="subcellular location">
    <subcellularLocation>
        <location evidence="1">Cell membrane</location>
        <topology evidence="1">Single-pass membrane protein</topology>
    </subcellularLocation>
</comment>
<sequence length="190" mass="21565">MEKKLQRIPHEGAIAGVCAGLAAYFNIDKTWVRLAFILSVFFSGYMGIGLLGPIVYIVLWIVLPVKAFSLQQDPFDVDYRTPGYQQPPVFEKDSPYQGYTGAVPPPRTKNSKDRSTAGLILLVLGLFFLLHQLNVFYWRDLARYWPVLIIIMGLTLILGSFNQKEKRAFSNQKPQEPEQMDDNGPRTHTS</sequence>
<evidence type="ECO:0000313" key="11">
    <source>
        <dbReference type="Proteomes" id="UP000199577"/>
    </source>
</evidence>
<feature type="domain" description="LiaI-LiaF-like transmembrane region" evidence="9">
    <location>
        <begin position="116"/>
        <end position="157"/>
    </location>
</feature>
<organism evidence="10 11">
    <name type="scientific">Parapedobacter composti</name>
    <dbReference type="NCBI Taxonomy" id="623281"/>
    <lineage>
        <taxon>Bacteria</taxon>
        <taxon>Pseudomonadati</taxon>
        <taxon>Bacteroidota</taxon>
        <taxon>Sphingobacteriia</taxon>
        <taxon>Sphingobacteriales</taxon>
        <taxon>Sphingobacteriaceae</taxon>
        <taxon>Parapedobacter</taxon>
    </lineage>
</organism>
<evidence type="ECO:0000256" key="5">
    <source>
        <dbReference type="ARBA" id="ARBA00023136"/>
    </source>
</evidence>
<reference evidence="10 11" key="1">
    <citation type="submission" date="2016-10" db="EMBL/GenBank/DDBJ databases">
        <authorList>
            <person name="de Groot N.N."/>
        </authorList>
    </citation>
    <scope>NUCLEOTIDE SEQUENCE [LARGE SCALE GENOMIC DNA]</scope>
    <source>
        <strain evidence="10 11">DSM 22900</strain>
    </source>
</reference>
<dbReference type="Pfam" id="PF04024">
    <property type="entry name" value="PspC"/>
    <property type="match status" value="1"/>
</dbReference>
<keyword evidence="2" id="KW-1003">Cell membrane</keyword>
<evidence type="ECO:0000313" key="10">
    <source>
        <dbReference type="EMBL" id="SFB94589.1"/>
    </source>
</evidence>
<dbReference type="PANTHER" id="PTHR33885">
    <property type="entry name" value="PHAGE SHOCK PROTEIN C"/>
    <property type="match status" value="1"/>
</dbReference>